<dbReference type="EMBL" id="JAPDRQ010000204">
    <property type="protein sequence ID" value="KAJ9652323.1"/>
    <property type="molecule type" value="Genomic_DNA"/>
</dbReference>
<organism evidence="1 2">
    <name type="scientific">Neophaeococcomyces mojaviensis</name>
    <dbReference type="NCBI Taxonomy" id="3383035"/>
    <lineage>
        <taxon>Eukaryota</taxon>
        <taxon>Fungi</taxon>
        <taxon>Dikarya</taxon>
        <taxon>Ascomycota</taxon>
        <taxon>Pezizomycotina</taxon>
        <taxon>Eurotiomycetes</taxon>
        <taxon>Chaetothyriomycetidae</taxon>
        <taxon>Chaetothyriales</taxon>
        <taxon>Chaetothyriales incertae sedis</taxon>
        <taxon>Neophaeococcomyces</taxon>
    </lineage>
</organism>
<proteinExistence type="predicted"/>
<accession>A0ACC2ZXH3</accession>
<keyword evidence="1" id="KW-0648">Protein biosynthesis</keyword>
<name>A0ACC2ZXH3_9EURO</name>
<protein>
    <submittedName>
        <fullName evidence="1">Translation initiation factor IF-2</fullName>
    </submittedName>
</protein>
<keyword evidence="2" id="KW-1185">Reference proteome</keyword>
<dbReference type="Proteomes" id="UP001172386">
    <property type="component" value="Unassembled WGS sequence"/>
</dbReference>
<evidence type="ECO:0000313" key="2">
    <source>
        <dbReference type="Proteomes" id="UP001172386"/>
    </source>
</evidence>
<evidence type="ECO:0000313" key="1">
    <source>
        <dbReference type="EMBL" id="KAJ9652323.1"/>
    </source>
</evidence>
<reference evidence="1" key="1">
    <citation type="submission" date="2022-10" db="EMBL/GenBank/DDBJ databases">
        <title>Culturing micro-colonial fungi from biological soil crusts in the Mojave desert and describing Neophaeococcomyces mojavensis, and introducing the new genera and species Taxawa tesnikishii.</title>
        <authorList>
            <person name="Kurbessoian T."/>
            <person name="Stajich J.E."/>
        </authorList>
    </citation>
    <scope>NUCLEOTIDE SEQUENCE</scope>
    <source>
        <strain evidence="1">JES_112</strain>
    </source>
</reference>
<sequence length="986" mass="109337">MHNRLATQIRQTGDICFFCALRLSRDATPARTRTYLSGRPYSSSVPRRTPAGAAAAQRQDEEDDDFPMLRQNAAASSWTRSKPASWSAPLPSASKPPPAQDPAPVRSDRGQKSFQPRFEPRFRRDERPENERDQFLAKDRFSRQPPWRTEDVEQRADRTEGRGFRIRTAPDGAGRDSAPPRRQERGGYSGRKSSGRPEQSREWRPGGWRPSFLSQPQTQSTAPAEKPAPTSTAVPRSVPEPSFESPAEPAVAEYRPLHRSPEAPSLTKQRRFELQDNTLKVQGGQEEEIVEVAEPQWKNKFRSSRFANELDLPAEETTSRDAPALRRGRAQSQDFDFAMLEAEQALNGERRKRKRKEKRVEEAFSKPTLQIPEFMSVQQLAQAMKVKVEDLVQKLEEEGFEGARYDHMLDAETSTMFADIYGFEPVIAEAEMQDLVARPPPEDVSVLPPRPPIVTIMGHVDHGKTTILDWLRKSSVAAGEHGGITQHIGAFSVTMPGSERQITFLDTPGHEAFLDMRRRGATVTDIVVLVVAADDSVKPQTIEAIKHALEAQVQIIVAINKVDKHDANIEQVKQDLIRHDIVVEDYGGDFQAIPVSGKTGQGMAELEEAIITLADVLDLRAEQDGPAEGQIIESKVTNAGRVATVLVRRGVLRVGDFIVAGPTWGRVRTLRNDAGALVKEAYPGDPVQVDGWRGEDPTAGLEVLQADDEQHAKDVVELRLERAEVARAASDIASINVTRSQEAEARAKVVEWERENKINRRRHENEGWVDTAASAGPKQVHFVVKADVAGSVEAIVAAVSAIGNHEIRANVIHSGTGPLTESDIHLLATSGEVAYAINFNQPVDPAISSLAHAAKLEVMNHNIIYKVTDAVKQKVQDALPPVITQRVLGEAEVGKLFEIKVKKDTIKIAGCKVTNGTISRANKVRILRHGKAIYTGTLDSLKNVKKDVTEMRKGTECGMGFKDFEDVQEGDQVQCFEEKEEKRNLY</sequence>
<gene>
    <name evidence="1" type="primary">IFM1</name>
    <name evidence="1" type="ORF">H2198_008411</name>
</gene>
<keyword evidence="1" id="KW-0396">Initiation factor</keyword>
<comment type="caution">
    <text evidence="1">The sequence shown here is derived from an EMBL/GenBank/DDBJ whole genome shotgun (WGS) entry which is preliminary data.</text>
</comment>